<keyword evidence="7" id="KW-0560">Oxidoreductase</keyword>
<dbReference type="GO" id="GO:0008677">
    <property type="term" value="F:2-dehydropantoate 2-reductase activity"/>
    <property type="evidence" value="ECO:0007669"/>
    <property type="project" value="UniProtKB-EC"/>
</dbReference>
<feature type="domain" description="Ketopantoate reductase N-terminal" evidence="10">
    <location>
        <begin position="4"/>
        <end position="151"/>
    </location>
</feature>
<evidence type="ECO:0000256" key="4">
    <source>
        <dbReference type="ARBA" id="ARBA00019465"/>
    </source>
</evidence>
<dbReference type="GO" id="GO:0050661">
    <property type="term" value="F:NADP binding"/>
    <property type="evidence" value="ECO:0007669"/>
    <property type="project" value="TreeGrafter"/>
</dbReference>
<evidence type="ECO:0000256" key="6">
    <source>
        <dbReference type="ARBA" id="ARBA00022857"/>
    </source>
</evidence>
<accession>A0A149PE28</accession>
<organism evidence="12 13">
    <name type="scientific">Paraburkholderia monticola</name>
    <dbReference type="NCBI Taxonomy" id="1399968"/>
    <lineage>
        <taxon>Bacteria</taxon>
        <taxon>Pseudomonadati</taxon>
        <taxon>Pseudomonadota</taxon>
        <taxon>Betaproteobacteria</taxon>
        <taxon>Burkholderiales</taxon>
        <taxon>Burkholderiaceae</taxon>
        <taxon>Paraburkholderia</taxon>
    </lineage>
</organism>
<dbReference type="SUPFAM" id="SSF48179">
    <property type="entry name" value="6-phosphogluconate dehydrogenase C-terminal domain-like"/>
    <property type="match status" value="1"/>
</dbReference>
<evidence type="ECO:0000313" key="12">
    <source>
        <dbReference type="EMBL" id="KXU83268.1"/>
    </source>
</evidence>
<dbReference type="InterPro" id="IPR003710">
    <property type="entry name" value="ApbA"/>
</dbReference>
<keyword evidence="13" id="KW-1185">Reference proteome</keyword>
<evidence type="ECO:0000259" key="11">
    <source>
        <dbReference type="Pfam" id="PF08546"/>
    </source>
</evidence>
<dbReference type="UniPathway" id="UPA00028">
    <property type="reaction ID" value="UER00004"/>
</dbReference>
<dbReference type="InterPro" id="IPR013332">
    <property type="entry name" value="KPR_N"/>
</dbReference>
<feature type="domain" description="Ketopantoate reductase C-terminal" evidence="11">
    <location>
        <begin position="177"/>
        <end position="315"/>
    </location>
</feature>
<evidence type="ECO:0000256" key="7">
    <source>
        <dbReference type="ARBA" id="ARBA00023002"/>
    </source>
</evidence>
<comment type="pathway">
    <text evidence="1">Cofactor biosynthesis; (R)-pantothenate biosynthesis; (R)-pantoate from 3-methyl-2-oxobutanoate: step 2/2.</text>
</comment>
<keyword evidence="6" id="KW-0521">NADP</keyword>
<reference evidence="12 13" key="1">
    <citation type="journal article" date="2015" name="Int. J. Syst. Evol. Microbiol.">
        <title>Burkholderia monticola sp. nov., isolated from mountain soil.</title>
        <authorList>
            <person name="Baek I."/>
            <person name="Seo B."/>
            <person name="Lee I."/>
            <person name="Yi H."/>
            <person name="Chun J."/>
        </authorList>
    </citation>
    <scope>NUCLEOTIDE SEQUENCE [LARGE SCALE GENOMIC DNA]</scope>
    <source>
        <strain evidence="12 13">JC2948</strain>
    </source>
</reference>
<dbReference type="GO" id="GO:0015940">
    <property type="term" value="P:pantothenate biosynthetic process"/>
    <property type="evidence" value="ECO:0007669"/>
    <property type="project" value="UniProtKB-UniPathway"/>
</dbReference>
<keyword evidence="5" id="KW-0566">Pantothenate biosynthesis</keyword>
<comment type="catalytic activity">
    <reaction evidence="9">
        <text>(R)-pantoate + NADP(+) = 2-dehydropantoate + NADPH + H(+)</text>
        <dbReference type="Rhea" id="RHEA:16233"/>
        <dbReference type="ChEBI" id="CHEBI:11561"/>
        <dbReference type="ChEBI" id="CHEBI:15378"/>
        <dbReference type="ChEBI" id="CHEBI:15980"/>
        <dbReference type="ChEBI" id="CHEBI:57783"/>
        <dbReference type="ChEBI" id="CHEBI:58349"/>
        <dbReference type="EC" id="1.1.1.169"/>
    </reaction>
</comment>
<evidence type="ECO:0000256" key="2">
    <source>
        <dbReference type="ARBA" id="ARBA00007870"/>
    </source>
</evidence>
<dbReference type="STRING" id="1399968.CI15_29655"/>
<dbReference type="Pfam" id="PF08546">
    <property type="entry name" value="ApbA_C"/>
    <property type="match status" value="1"/>
</dbReference>
<dbReference type="Gene3D" id="1.10.1040.10">
    <property type="entry name" value="N-(1-d-carboxylethyl)-l-norvaline Dehydrogenase, domain 2"/>
    <property type="match status" value="1"/>
</dbReference>
<dbReference type="InterPro" id="IPR036291">
    <property type="entry name" value="NAD(P)-bd_dom_sf"/>
</dbReference>
<evidence type="ECO:0000256" key="5">
    <source>
        <dbReference type="ARBA" id="ARBA00022655"/>
    </source>
</evidence>
<comment type="similarity">
    <text evidence="2">Belongs to the ketopantoate reductase family.</text>
</comment>
<protein>
    <recommendedName>
        <fullName evidence="4">2-dehydropantoate 2-reductase</fullName>
        <ecNumber evidence="3">1.1.1.169</ecNumber>
    </recommendedName>
    <alternativeName>
        <fullName evidence="8">Ketopantoate reductase</fullName>
    </alternativeName>
</protein>
<dbReference type="GO" id="GO:0005737">
    <property type="term" value="C:cytoplasm"/>
    <property type="evidence" value="ECO:0007669"/>
    <property type="project" value="TreeGrafter"/>
</dbReference>
<gene>
    <name evidence="12" type="ORF">CI15_29655</name>
</gene>
<dbReference type="EC" id="1.1.1.169" evidence="3"/>
<evidence type="ECO:0000313" key="13">
    <source>
        <dbReference type="Proteomes" id="UP000075613"/>
    </source>
</evidence>
<evidence type="ECO:0000256" key="1">
    <source>
        <dbReference type="ARBA" id="ARBA00004994"/>
    </source>
</evidence>
<dbReference type="InterPro" id="IPR013328">
    <property type="entry name" value="6PGD_dom2"/>
</dbReference>
<dbReference type="RefSeq" id="WP_062135405.1">
    <property type="nucleotide sequence ID" value="NZ_LRBG01000038.1"/>
</dbReference>
<dbReference type="AlphaFoldDB" id="A0A149PE28"/>
<dbReference type="InterPro" id="IPR013752">
    <property type="entry name" value="KPA_reductase"/>
</dbReference>
<dbReference type="NCBIfam" id="TIGR00745">
    <property type="entry name" value="apbA_panE"/>
    <property type="match status" value="1"/>
</dbReference>
<dbReference type="InterPro" id="IPR008927">
    <property type="entry name" value="6-PGluconate_DH-like_C_sf"/>
</dbReference>
<dbReference type="OrthoDB" id="8555723at2"/>
<dbReference type="PANTHER" id="PTHR43765:SF2">
    <property type="entry name" value="2-DEHYDROPANTOATE 2-REDUCTASE"/>
    <property type="match status" value="1"/>
</dbReference>
<name>A0A149PE28_9BURK</name>
<dbReference type="PANTHER" id="PTHR43765">
    <property type="entry name" value="2-DEHYDROPANTOATE 2-REDUCTASE-RELATED"/>
    <property type="match status" value="1"/>
</dbReference>
<evidence type="ECO:0000256" key="8">
    <source>
        <dbReference type="ARBA" id="ARBA00032024"/>
    </source>
</evidence>
<dbReference type="SUPFAM" id="SSF51735">
    <property type="entry name" value="NAD(P)-binding Rossmann-fold domains"/>
    <property type="match status" value="1"/>
</dbReference>
<dbReference type="Proteomes" id="UP000075613">
    <property type="component" value="Unassembled WGS sequence"/>
</dbReference>
<dbReference type="Pfam" id="PF02558">
    <property type="entry name" value="ApbA"/>
    <property type="match status" value="1"/>
</dbReference>
<dbReference type="Gene3D" id="3.40.50.720">
    <property type="entry name" value="NAD(P)-binding Rossmann-like Domain"/>
    <property type="match status" value="1"/>
</dbReference>
<proteinExistence type="inferred from homology"/>
<evidence type="ECO:0000256" key="3">
    <source>
        <dbReference type="ARBA" id="ARBA00013014"/>
    </source>
</evidence>
<evidence type="ECO:0000256" key="9">
    <source>
        <dbReference type="ARBA" id="ARBA00048793"/>
    </source>
</evidence>
<dbReference type="EMBL" id="LRBG01000038">
    <property type="protein sequence ID" value="KXU83268.1"/>
    <property type="molecule type" value="Genomic_DNA"/>
</dbReference>
<dbReference type="NCBIfam" id="NF006083">
    <property type="entry name" value="PRK08229.1"/>
    <property type="match status" value="1"/>
</dbReference>
<comment type="caution">
    <text evidence="12">The sequence shown here is derived from an EMBL/GenBank/DDBJ whole genome shotgun (WGS) entry which is preliminary data.</text>
</comment>
<evidence type="ECO:0000259" key="10">
    <source>
        <dbReference type="Pfam" id="PF02558"/>
    </source>
</evidence>
<dbReference type="InterPro" id="IPR050838">
    <property type="entry name" value="Ketopantoate_reductase"/>
</dbReference>
<sequence>MAKIYIYGAGSIGCYVGGRLLAGGSDVRFIGRARIAGQLRSHGITLSRHDDSRWHVPAERAVVSTDASAAADADLVLVTVKSAATATAGAELASVLRPGAVVVSFQNGVGNADVLRAALPRHTVLEGMVPFNVVERGPGAFHQGSAGDLEIRLTPAMQPFVDAFRRAGLPLIQHKDMVSVQWAKLLLNLNNAINALASRPLKEELSQHAYRLCLALAQKEALALLKRAAIRPARVTPLPTPWIPHVLGVPDAWFERLGRAMLTIDPLARSSMSDDLAAGRATEIDWINGEVVRLAERLGQTAPVNARLCELVRQAERADVRPAWSGEALLAELRAAAQAVAVDTVTPRNAV</sequence>